<feature type="transmembrane region" description="Helical" evidence="1">
    <location>
        <begin position="41"/>
        <end position="59"/>
    </location>
</feature>
<keyword evidence="1" id="KW-0812">Transmembrane</keyword>
<keyword evidence="1" id="KW-0472">Membrane</keyword>
<feature type="transmembrane region" description="Helical" evidence="1">
    <location>
        <begin position="242"/>
        <end position="259"/>
    </location>
</feature>
<feature type="transmembrane region" description="Helical" evidence="1">
    <location>
        <begin position="65"/>
        <end position="86"/>
    </location>
</feature>
<evidence type="ECO:0000313" key="3">
    <source>
        <dbReference type="EMBL" id="TLU94909.1"/>
    </source>
</evidence>
<sequence>MNTQSILRDLVGKKIISESHASLILEYETAKPLSVHWELRYMLYTGILLFNSGLGMIIYENIDSIGHQAMIAAIALLTAACFYYAYQKSHPYSHDEILNSNKLQEYILLLGCVSFLALEGYLQFQYELFGSRYGIAVIIPTILFFVCAYRFDHRGVLSMAITGLASWLGLTIAPLSVVYGNNLTDLKILNSAIILGTLLTVTGWLSERLSIKKHFSSTYIFLGGNLAALAAISGLINQPYKVAYAVLSLAFCLFFVLNARRKQSHIFLLIGIIYAYITVTYLIFFRISENAYFSLMTVYLTVSSIGVIYFLLNFKKILGTAR</sequence>
<evidence type="ECO:0000313" key="4">
    <source>
        <dbReference type="Proteomes" id="UP000309788"/>
    </source>
</evidence>
<dbReference type="RefSeq" id="WP_138281535.1">
    <property type="nucleotide sequence ID" value="NZ_BMGE01000002.1"/>
</dbReference>
<keyword evidence="4" id="KW-1185">Reference proteome</keyword>
<feature type="transmembrane region" description="Helical" evidence="1">
    <location>
        <begin position="218"/>
        <end position="236"/>
    </location>
</feature>
<comment type="caution">
    <text evidence="3">The sequence shown here is derived from an EMBL/GenBank/DDBJ whole genome shotgun (WGS) entry which is preliminary data.</text>
</comment>
<feature type="domain" description="DUF2157" evidence="2">
    <location>
        <begin position="9"/>
        <end position="155"/>
    </location>
</feature>
<feature type="transmembrane region" description="Helical" evidence="1">
    <location>
        <begin position="156"/>
        <end position="176"/>
    </location>
</feature>
<reference evidence="3 4" key="1">
    <citation type="submission" date="2019-05" db="EMBL/GenBank/DDBJ databases">
        <authorList>
            <person name="Qu J.-H."/>
        </authorList>
    </citation>
    <scope>NUCLEOTIDE SEQUENCE [LARGE SCALE GENOMIC DNA]</scope>
    <source>
        <strain evidence="3 4">Z12</strain>
    </source>
</reference>
<evidence type="ECO:0000259" key="2">
    <source>
        <dbReference type="Pfam" id="PF09925"/>
    </source>
</evidence>
<feature type="transmembrane region" description="Helical" evidence="1">
    <location>
        <begin position="266"/>
        <end position="285"/>
    </location>
</feature>
<proteinExistence type="predicted"/>
<feature type="transmembrane region" description="Helical" evidence="1">
    <location>
        <begin position="291"/>
        <end position="312"/>
    </location>
</feature>
<protein>
    <submittedName>
        <fullName evidence="3">DUF2157 domain-containing protein</fullName>
    </submittedName>
</protein>
<keyword evidence="1" id="KW-1133">Transmembrane helix</keyword>
<feature type="transmembrane region" description="Helical" evidence="1">
    <location>
        <begin position="130"/>
        <end position="149"/>
    </location>
</feature>
<feature type="transmembrane region" description="Helical" evidence="1">
    <location>
        <begin position="188"/>
        <end position="206"/>
    </location>
</feature>
<organism evidence="3 4">
    <name type="scientific">Dyadobacter sediminis</name>
    <dbReference type="NCBI Taxonomy" id="1493691"/>
    <lineage>
        <taxon>Bacteria</taxon>
        <taxon>Pseudomonadati</taxon>
        <taxon>Bacteroidota</taxon>
        <taxon>Cytophagia</taxon>
        <taxon>Cytophagales</taxon>
        <taxon>Spirosomataceae</taxon>
        <taxon>Dyadobacter</taxon>
    </lineage>
</organism>
<gene>
    <name evidence="3" type="ORF">FEM55_11905</name>
</gene>
<name>A0A5R9KFM4_9BACT</name>
<feature type="transmembrane region" description="Helical" evidence="1">
    <location>
        <begin position="106"/>
        <end position="124"/>
    </location>
</feature>
<dbReference type="InterPro" id="IPR018677">
    <property type="entry name" value="DUF2157"/>
</dbReference>
<evidence type="ECO:0000256" key="1">
    <source>
        <dbReference type="SAM" id="Phobius"/>
    </source>
</evidence>
<dbReference type="OrthoDB" id="650263at2"/>
<dbReference type="AlphaFoldDB" id="A0A5R9KFM4"/>
<dbReference type="Proteomes" id="UP000309788">
    <property type="component" value="Unassembled WGS sequence"/>
</dbReference>
<dbReference type="EMBL" id="VCEI01000021">
    <property type="protein sequence ID" value="TLU94909.1"/>
    <property type="molecule type" value="Genomic_DNA"/>
</dbReference>
<accession>A0A5R9KFM4</accession>
<dbReference type="Pfam" id="PF09925">
    <property type="entry name" value="DUF2157"/>
    <property type="match status" value="1"/>
</dbReference>